<dbReference type="Gene3D" id="3.55.50.30">
    <property type="match status" value="1"/>
</dbReference>
<dbReference type="EMBL" id="VWMK01000029">
    <property type="protein sequence ID" value="KAA3758047.1"/>
    <property type="molecule type" value="Genomic_DNA"/>
</dbReference>
<keyword evidence="1" id="KW-0472">Membrane</keyword>
<dbReference type="Gene3D" id="2.60.120.1440">
    <property type="match status" value="1"/>
</dbReference>
<evidence type="ECO:0000313" key="5">
    <source>
        <dbReference type="Proteomes" id="UP000422221"/>
    </source>
</evidence>
<dbReference type="InterPro" id="IPR006860">
    <property type="entry name" value="FecR"/>
</dbReference>
<reference evidence="4 5" key="1">
    <citation type="journal article" date="2019" name="Nat. Med.">
        <title>A library of human gut bacterial isolates paired with longitudinal multiomics data enables mechanistic microbiome research.</title>
        <authorList>
            <person name="Poyet M."/>
            <person name="Groussin M."/>
            <person name="Gibbons S.M."/>
            <person name="Avila-Pacheco J."/>
            <person name="Jiang X."/>
            <person name="Kearney S.M."/>
            <person name="Perrotta A.R."/>
            <person name="Berdy B."/>
            <person name="Zhao S."/>
            <person name="Lieberman T.D."/>
            <person name="Swanson P.K."/>
            <person name="Smith M."/>
            <person name="Roesemann S."/>
            <person name="Alexander J.E."/>
            <person name="Rich S.A."/>
            <person name="Livny J."/>
            <person name="Vlamakis H."/>
            <person name="Clish C."/>
            <person name="Bullock K."/>
            <person name="Deik A."/>
            <person name="Scott J."/>
            <person name="Pierce K.A."/>
            <person name="Xavier R.J."/>
            <person name="Alm E.J."/>
        </authorList>
    </citation>
    <scope>NUCLEOTIDE SEQUENCE [LARGE SCALE GENOMIC DNA]</scope>
    <source>
        <strain evidence="4 5">BIOML-A10</strain>
    </source>
</reference>
<dbReference type="InterPro" id="IPR012373">
    <property type="entry name" value="Ferrdict_sens_TM"/>
</dbReference>
<organism evidence="4 5">
    <name type="scientific">Bacteroides salyersiae</name>
    <dbReference type="NCBI Taxonomy" id="291644"/>
    <lineage>
        <taxon>Bacteria</taxon>
        <taxon>Pseudomonadati</taxon>
        <taxon>Bacteroidota</taxon>
        <taxon>Bacteroidia</taxon>
        <taxon>Bacteroidales</taxon>
        <taxon>Bacteroidaceae</taxon>
        <taxon>Bacteroides</taxon>
    </lineage>
</organism>
<evidence type="ECO:0000313" key="4">
    <source>
        <dbReference type="EMBL" id="KAA3758047.1"/>
    </source>
</evidence>
<dbReference type="RefSeq" id="WP_005929464.1">
    <property type="nucleotide sequence ID" value="NZ_CABKSE010000002.1"/>
</dbReference>
<dbReference type="PANTHER" id="PTHR30273">
    <property type="entry name" value="PERIPLASMIC SIGNAL SENSOR AND SIGMA FACTOR ACTIVATOR FECR-RELATED"/>
    <property type="match status" value="1"/>
</dbReference>
<dbReference type="GeneID" id="93118231"/>
<accession>A0A7J4XD88</accession>
<dbReference type="PIRSF" id="PIRSF018266">
    <property type="entry name" value="FecR"/>
    <property type="match status" value="1"/>
</dbReference>
<dbReference type="InterPro" id="IPR032508">
    <property type="entry name" value="FecR_C"/>
</dbReference>
<dbReference type="AlphaFoldDB" id="A0A7J4XD88"/>
<evidence type="ECO:0000259" key="2">
    <source>
        <dbReference type="Pfam" id="PF04773"/>
    </source>
</evidence>
<keyword evidence="1" id="KW-1133">Transmembrane helix</keyword>
<feature type="domain" description="Protein FecR C-terminal" evidence="3">
    <location>
        <begin position="264"/>
        <end position="330"/>
    </location>
</feature>
<dbReference type="Pfam" id="PF04773">
    <property type="entry name" value="FecR"/>
    <property type="match status" value="1"/>
</dbReference>
<gene>
    <name evidence="4" type="ORF">F3F73_21285</name>
</gene>
<proteinExistence type="predicted"/>
<comment type="caution">
    <text evidence="4">The sequence shown here is derived from an EMBL/GenBank/DDBJ whole genome shotgun (WGS) entry which is preliminary data.</text>
</comment>
<sequence>MERNITNIDSLILSFLERTISSGDLQVLRKWVKESAENKAYFQQYEEAWLLSVASTDKKRYHKELAYQNFKEKVDRAVKSKNKMIPLRRILYYAACICLIFMAGIGTNYLLSTSSSEKLLTYSLETPRRAKLKFNLPDGSIVWLNAASTLCYNNQFGITNRDLSLQGEGYFEISKNPELPLVVVSGEAKVKVLGTKFNVQNYQEDDEIRVALLEGSVDFRDSRFDKSILLKPNQLITCNKRSGVLTVKDINAEYMNAWIDNNVFFNEEKLGNIAKILERAFDVTIHFDNDDLKHLIFYGDITIGADNIVQIMDIMSATNKFNYHYDMDKSEIRIFH</sequence>
<evidence type="ECO:0000256" key="1">
    <source>
        <dbReference type="SAM" id="Phobius"/>
    </source>
</evidence>
<dbReference type="GO" id="GO:0016989">
    <property type="term" value="F:sigma factor antagonist activity"/>
    <property type="evidence" value="ECO:0007669"/>
    <property type="project" value="TreeGrafter"/>
</dbReference>
<evidence type="ECO:0000259" key="3">
    <source>
        <dbReference type="Pfam" id="PF16344"/>
    </source>
</evidence>
<feature type="domain" description="FecR protein" evidence="2">
    <location>
        <begin position="124"/>
        <end position="217"/>
    </location>
</feature>
<name>A0A7J4XD88_9BACE</name>
<dbReference type="Pfam" id="PF16344">
    <property type="entry name" value="FecR_C"/>
    <property type="match status" value="1"/>
</dbReference>
<protein>
    <submittedName>
        <fullName evidence="4">FecR family protein</fullName>
    </submittedName>
</protein>
<feature type="transmembrane region" description="Helical" evidence="1">
    <location>
        <begin position="90"/>
        <end position="111"/>
    </location>
</feature>
<dbReference type="Proteomes" id="UP000422221">
    <property type="component" value="Unassembled WGS sequence"/>
</dbReference>
<keyword evidence="1" id="KW-0812">Transmembrane</keyword>
<dbReference type="PANTHER" id="PTHR30273:SF2">
    <property type="entry name" value="PROTEIN FECR"/>
    <property type="match status" value="1"/>
</dbReference>